<dbReference type="InterPro" id="IPR009577">
    <property type="entry name" value="Sm_multidrug_ex"/>
</dbReference>
<keyword evidence="1" id="KW-0812">Transmembrane</keyword>
<dbReference type="EMBL" id="FPAO01000003">
    <property type="protein sequence ID" value="SFT51337.1"/>
    <property type="molecule type" value="Genomic_DNA"/>
</dbReference>
<dbReference type="PANTHER" id="PTHR36007:SF2">
    <property type="entry name" value="TRANSPORT PROTEIN-RELATED"/>
    <property type="match status" value="1"/>
</dbReference>
<accession>A0A3G9CS51</accession>
<dbReference type="PANTHER" id="PTHR36007">
    <property type="entry name" value="TRANSPORT PROTEIN-RELATED"/>
    <property type="match status" value="1"/>
</dbReference>
<feature type="transmembrane region" description="Helical" evidence="1">
    <location>
        <begin position="139"/>
        <end position="164"/>
    </location>
</feature>
<dbReference type="Pfam" id="PF06695">
    <property type="entry name" value="Sm_multidrug_ex"/>
    <property type="match status" value="1"/>
</dbReference>
<feature type="transmembrane region" description="Helical" evidence="1">
    <location>
        <begin position="49"/>
        <end position="68"/>
    </location>
</feature>
<dbReference type="RefSeq" id="WP_048167952.1">
    <property type="nucleotide sequence ID" value="NZ_FPAO01000003.1"/>
</dbReference>
<evidence type="ECO:0000313" key="4">
    <source>
        <dbReference type="Proteomes" id="UP000265557"/>
    </source>
</evidence>
<keyword evidence="1" id="KW-1133">Transmembrane helix</keyword>
<dbReference type="Proteomes" id="UP000265557">
    <property type="component" value="Chromosome"/>
</dbReference>
<evidence type="ECO:0000313" key="3">
    <source>
        <dbReference type="EMBL" id="SFT51337.1"/>
    </source>
</evidence>
<evidence type="ECO:0000256" key="1">
    <source>
        <dbReference type="SAM" id="Phobius"/>
    </source>
</evidence>
<organism evidence="3 5">
    <name type="scientific">Methanosarcina thermophila</name>
    <dbReference type="NCBI Taxonomy" id="2210"/>
    <lineage>
        <taxon>Archaea</taxon>
        <taxon>Methanobacteriati</taxon>
        <taxon>Methanobacteriota</taxon>
        <taxon>Stenosarchaea group</taxon>
        <taxon>Methanomicrobia</taxon>
        <taxon>Methanosarcinales</taxon>
        <taxon>Methanosarcinaceae</taxon>
        <taxon>Methanosarcina</taxon>
    </lineage>
</organism>
<proteinExistence type="predicted"/>
<feature type="transmembrane region" description="Helical" evidence="1">
    <location>
        <begin position="103"/>
        <end position="133"/>
    </location>
</feature>
<keyword evidence="1" id="KW-0472">Membrane</keyword>
<dbReference type="Proteomes" id="UP000323733">
    <property type="component" value="Unassembled WGS sequence"/>
</dbReference>
<dbReference type="EMBL" id="AP017646">
    <property type="protein sequence ID" value="BAW29032.1"/>
    <property type="molecule type" value="Genomic_DNA"/>
</dbReference>
<reference evidence="3 5" key="2">
    <citation type="submission" date="2016-10" db="EMBL/GenBank/DDBJ databases">
        <authorList>
            <person name="Varghese N."/>
            <person name="Submissions S."/>
        </authorList>
    </citation>
    <scope>NUCLEOTIDE SEQUENCE [LARGE SCALE GENOMIC DNA]</scope>
    <source>
        <strain evidence="3 5">DSM 11855</strain>
    </source>
</reference>
<accession>A0A1I6YLQ3</accession>
<protein>
    <submittedName>
        <fullName evidence="2">Small multi-drug export protein</fullName>
    </submittedName>
    <submittedName>
        <fullName evidence="3">Uncharacterized membrane protein</fullName>
    </submittedName>
</protein>
<reference evidence="2 4" key="1">
    <citation type="submission" date="2016-09" db="EMBL/GenBank/DDBJ databases">
        <title>Complete Genome Sequence of Methanosarcina thermophila MT-1.</title>
        <authorList>
            <person name="Kouzuma A."/>
        </authorList>
    </citation>
    <scope>NUCLEOTIDE SEQUENCE [LARGE SCALE GENOMIC DNA]</scope>
    <source>
        <strain evidence="2 4">MT-1</strain>
    </source>
</reference>
<evidence type="ECO:0000313" key="2">
    <source>
        <dbReference type="EMBL" id="BAW29032.1"/>
    </source>
</evidence>
<keyword evidence="5" id="KW-1185">Reference proteome</keyword>
<dbReference type="GeneID" id="41602370"/>
<dbReference type="AlphaFoldDB" id="A0A1I6YLQ3"/>
<gene>
    <name evidence="2" type="ORF">MESMT1_1102</name>
    <name evidence="3" type="ORF">SAMN02910340_00972</name>
</gene>
<evidence type="ECO:0000313" key="5">
    <source>
        <dbReference type="Proteomes" id="UP000323733"/>
    </source>
</evidence>
<sequence length="170" mass="18557">MSVELTLVNMLEAVPHWLAVLILGAVPVSELRGAIPIAIGIYGMRPFEAFFFSVLGNLLPVIPLLLFLEPVSNYLRRYSIFDAFFTWLFSRTRRNNIENFEKYGLLALTIFVAIPLPATGAWSGCAAAFVFGIKFRHALPAIALGIMIAGIVVTALTVTGISIADMLLSV</sequence>
<name>A0A1I6YLQ3_METTE</name>
<feature type="transmembrane region" description="Helical" evidence="1">
    <location>
        <begin position="17"/>
        <end position="42"/>
    </location>
</feature>